<protein>
    <recommendedName>
        <fullName evidence="1">Histidine kinase/HSP90-like ATPase domain-containing protein</fullName>
    </recommendedName>
</protein>
<dbReference type="InterPro" id="IPR003594">
    <property type="entry name" value="HATPase_dom"/>
</dbReference>
<feature type="domain" description="Histidine kinase/HSP90-like ATPase" evidence="1">
    <location>
        <begin position="110"/>
        <end position="227"/>
    </location>
</feature>
<dbReference type="Proteomes" id="UP000177707">
    <property type="component" value="Unassembled WGS sequence"/>
</dbReference>
<evidence type="ECO:0000313" key="3">
    <source>
        <dbReference type="Proteomes" id="UP000177707"/>
    </source>
</evidence>
<dbReference type="STRING" id="1802758.A3A96_03295"/>
<evidence type="ECO:0000313" key="2">
    <source>
        <dbReference type="EMBL" id="OHB01661.1"/>
    </source>
</evidence>
<dbReference type="SUPFAM" id="SSF55874">
    <property type="entry name" value="ATPase domain of HSP90 chaperone/DNA topoisomerase II/histidine kinase"/>
    <property type="match status" value="1"/>
</dbReference>
<dbReference type="Gene3D" id="3.30.565.10">
    <property type="entry name" value="Histidine kinase-like ATPase, C-terminal domain"/>
    <property type="match status" value="1"/>
</dbReference>
<sequence length="320" mass="36114">MKIHLPHGAFLGNIDQFLAGFDPANSEKLDITAVDRWMWLHPMVLSMVASLALKIDSKKISCQKITARSGHYLERMGLFRFLGIESGMEIIEHDPSGRFVPLTQIKNSTELTKFITDMVPMLHLEPKQVDPIRYTISELVRNVIEHAEAKNGAMVCAQYFKKSNTIRIGIADTGIGIKKSLSRFHPTDYDLEAIKLALYPGITGTTSRGGGTEQNAGAGLFFIKSIAYTNRDFFVVYSGDGMYKLLKRKENDELMLRANPDLDRHSEKKNLPNWNGTAIGIDISLDSTGQFNALLDLIRGTYSKAVRERRKERYREPKFI</sequence>
<name>A0A1G2TWJ8_9BACT</name>
<gene>
    <name evidence="2" type="ORF">A3A96_03295</name>
</gene>
<reference evidence="2 3" key="1">
    <citation type="journal article" date="2016" name="Nat. Commun.">
        <title>Thousands of microbial genomes shed light on interconnected biogeochemical processes in an aquifer system.</title>
        <authorList>
            <person name="Anantharaman K."/>
            <person name="Brown C.T."/>
            <person name="Hug L.A."/>
            <person name="Sharon I."/>
            <person name="Castelle C.J."/>
            <person name="Probst A.J."/>
            <person name="Thomas B.C."/>
            <person name="Singh A."/>
            <person name="Wilkins M.J."/>
            <person name="Karaoz U."/>
            <person name="Brodie E.L."/>
            <person name="Williams K.H."/>
            <person name="Hubbard S.S."/>
            <person name="Banfield J.F."/>
        </authorList>
    </citation>
    <scope>NUCLEOTIDE SEQUENCE [LARGE SCALE GENOMIC DNA]</scope>
</reference>
<dbReference type="EMBL" id="MHWB01000011">
    <property type="protein sequence ID" value="OHB01661.1"/>
    <property type="molecule type" value="Genomic_DNA"/>
</dbReference>
<dbReference type="Pfam" id="PF13581">
    <property type="entry name" value="HATPase_c_2"/>
    <property type="match status" value="1"/>
</dbReference>
<dbReference type="InterPro" id="IPR036890">
    <property type="entry name" value="HATPase_C_sf"/>
</dbReference>
<organism evidence="2 3">
    <name type="scientific">Candidatus Zambryskibacteria bacterium RIFCSPLOWO2_01_FULL_39_39</name>
    <dbReference type="NCBI Taxonomy" id="1802758"/>
    <lineage>
        <taxon>Bacteria</taxon>
        <taxon>Candidatus Zambryskiibacteriota</taxon>
    </lineage>
</organism>
<comment type="caution">
    <text evidence="2">The sequence shown here is derived from an EMBL/GenBank/DDBJ whole genome shotgun (WGS) entry which is preliminary data.</text>
</comment>
<accession>A0A1G2TWJ8</accession>
<proteinExistence type="predicted"/>
<dbReference type="AlphaFoldDB" id="A0A1G2TWJ8"/>
<evidence type="ECO:0000259" key="1">
    <source>
        <dbReference type="Pfam" id="PF13581"/>
    </source>
</evidence>